<evidence type="ECO:0000313" key="3">
    <source>
        <dbReference type="EMBL" id="KUM50162.1"/>
    </source>
</evidence>
<organism evidence="3">
    <name type="scientific">Picea glauca</name>
    <name type="common">White spruce</name>
    <name type="synonym">Pinus glauca</name>
    <dbReference type="NCBI Taxonomy" id="3330"/>
    <lineage>
        <taxon>Eukaryota</taxon>
        <taxon>Viridiplantae</taxon>
        <taxon>Streptophyta</taxon>
        <taxon>Embryophyta</taxon>
        <taxon>Tracheophyta</taxon>
        <taxon>Spermatophyta</taxon>
        <taxon>Pinopsida</taxon>
        <taxon>Pinidae</taxon>
        <taxon>Conifers I</taxon>
        <taxon>Pinales</taxon>
        <taxon>Pinaceae</taxon>
        <taxon>Picea</taxon>
    </lineage>
</organism>
<gene>
    <name evidence="3" type="ORF">ABT39_MTgene5</name>
</gene>
<dbReference type="AlphaFoldDB" id="A0A101M3B8"/>
<name>A0A101M3B8_PICGL</name>
<reference evidence="3" key="1">
    <citation type="journal article" date="2015" name="Genome Biol. Evol.">
        <title>Organellar Genomes of White Spruce (Picea glauca): Assembly and Annotation.</title>
        <authorList>
            <person name="Jackman S.D."/>
            <person name="Warren R.L."/>
            <person name="Gibb E.A."/>
            <person name="Vandervalk B.P."/>
            <person name="Mohamadi H."/>
            <person name="Chu J."/>
            <person name="Raymond A."/>
            <person name="Pleasance S."/>
            <person name="Coope R."/>
            <person name="Wildung M.R."/>
            <person name="Ritland C.E."/>
            <person name="Bousquet J."/>
            <person name="Jones S.J."/>
            <person name="Bohlmann J."/>
            <person name="Birol I."/>
        </authorList>
    </citation>
    <scope>NUCLEOTIDE SEQUENCE [LARGE SCALE GENOMIC DNA]</scope>
    <source>
        <tissue evidence="3">Flushing bud</tissue>
    </source>
</reference>
<keyword evidence="2" id="KW-1133">Transmembrane helix</keyword>
<dbReference type="EMBL" id="LKAM01000001">
    <property type="protein sequence ID" value="KUM50162.1"/>
    <property type="molecule type" value="Genomic_DNA"/>
</dbReference>
<evidence type="ECO:0000256" key="1">
    <source>
        <dbReference type="SAM" id="MobiDB-lite"/>
    </source>
</evidence>
<geneLocation type="mitochondrion" evidence="3"/>
<keyword evidence="3" id="KW-0496">Mitochondrion</keyword>
<feature type="region of interest" description="Disordered" evidence="1">
    <location>
        <begin position="126"/>
        <end position="149"/>
    </location>
</feature>
<comment type="caution">
    <text evidence="3">The sequence shown here is derived from an EMBL/GenBank/DDBJ whole genome shotgun (WGS) entry which is preliminary data.</text>
</comment>
<protein>
    <submittedName>
        <fullName evidence="3">Uncharacterized protein</fullName>
    </submittedName>
</protein>
<sequence>MLLSPLSLRYLISSSSPLPLIPLISIQIIILLSSLFMSLSIPILLTIYLPRVLPVALQRPFRSLRYLVSLRALLLSLSILLQLVNSYLINLRIIILIRVTRGSLSLSLTRVMNRLQTRQITEIVPEKSSYSSKQPEKSSESLNKVTDAV</sequence>
<keyword evidence="2" id="KW-0812">Transmembrane</keyword>
<keyword evidence="2" id="KW-0472">Membrane</keyword>
<evidence type="ECO:0000256" key="2">
    <source>
        <dbReference type="SAM" id="Phobius"/>
    </source>
</evidence>
<proteinExistence type="predicted"/>
<feature type="transmembrane region" description="Helical" evidence="2">
    <location>
        <begin position="20"/>
        <end position="45"/>
    </location>
</feature>
<feature type="transmembrane region" description="Helical" evidence="2">
    <location>
        <begin position="66"/>
        <end position="83"/>
    </location>
</feature>
<accession>A0A101M3B8</accession>